<name>A0A662ZI48_9GAMM</name>
<evidence type="ECO:0000313" key="9">
    <source>
        <dbReference type="Proteomes" id="UP000243745"/>
    </source>
</evidence>
<evidence type="ECO:0000259" key="7">
    <source>
        <dbReference type="Pfam" id="PF00149"/>
    </source>
</evidence>
<dbReference type="GO" id="GO:0009245">
    <property type="term" value="P:lipid A biosynthetic process"/>
    <property type="evidence" value="ECO:0007669"/>
    <property type="project" value="TreeGrafter"/>
</dbReference>
<keyword evidence="6" id="KW-0464">Manganese</keyword>
<evidence type="ECO:0000256" key="2">
    <source>
        <dbReference type="ARBA" id="ARBA00022519"/>
    </source>
</evidence>
<sequence>MRVFVIADLHLSVDTPELLDKFRAFADEISVEDELYILGDLFNYYVGINPDDKVHAAVREINSSIISRGGKVYFIHGNRDFLLNNRDASYFKIQLLKDISRVEINGSVIAMVHGDELCDESLGYRFFRWFSRCGFMQWLFNVCTSYSYRAEIAMNMRDRSIRNFAAANFVKRMINTDKAVKLMKKIRADVLIHGHTHNAEEVMIDNQYLIMDTGDWNQRGFSYIKIEYDKVNPENRPSITIEKRNF</sequence>
<feature type="domain" description="Calcineurin-like phosphoesterase" evidence="7">
    <location>
        <begin position="1"/>
        <end position="198"/>
    </location>
</feature>
<keyword evidence="2" id="KW-0997">Cell inner membrane</keyword>
<proteinExistence type="predicted"/>
<dbReference type="InterPro" id="IPR029052">
    <property type="entry name" value="Metallo-depent_PP-like"/>
</dbReference>
<dbReference type="Proteomes" id="UP000243745">
    <property type="component" value="Unassembled WGS sequence"/>
</dbReference>
<dbReference type="CDD" id="cd07398">
    <property type="entry name" value="MPP_YbbF-LpxH"/>
    <property type="match status" value="1"/>
</dbReference>
<dbReference type="PANTHER" id="PTHR34990:SF1">
    <property type="entry name" value="UDP-2,3-DIACYLGLUCOSAMINE HYDROLASE"/>
    <property type="match status" value="1"/>
</dbReference>
<evidence type="ECO:0000313" key="8">
    <source>
        <dbReference type="EMBL" id="SFP29349.1"/>
    </source>
</evidence>
<dbReference type="InterPro" id="IPR043461">
    <property type="entry name" value="LpxH-like"/>
</dbReference>
<evidence type="ECO:0000256" key="5">
    <source>
        <dbReference type="ARBA" id="ARBA00023136"/>
    </source>
</evidence>
<dbReference type="GO" id="GO:0016020">
    <property type="term" value="C:membrane"/>
    <property type="evidence" value="ECO:0007669"/>
    <property type="project" value="GOC"/>
</dbReference>
<accession>A0A662ZI48</accession>
<evidence type="ECO:0000256" key="3">
    <source>
        <dbReference type="ARBA" id="ARBA00022723"/>
    </source>
</evidence>
<dbReference type="GO" id="GO:0008758">
    <property type="term" value="F:UDP-2,3-diacylglucosamine hydrolase activity"/>
    <property type="evidence" value="ECO:0007669"/>
    <property type="project" value="TreeGrafter"/>
</dbReference>
<evidence type="ECO:0000256" key="6">
    <source>
        <dbReference type="ARBA" id="ARBA00023211"/>
    </source>
</evidence>
<protein>
    <submittedName>
        <fullName evidence="8">UDP-2,3-diacylglucosamine hydrolase</fullName>
    </submittedName>
</protein>
<dbReference type="PANTHER" id="PTHR34990">
    <property type="entry name" value="UDP-2,3-DIACYLGLUCOSAMINE HYDROLASE-RELATED"/>
    <property type="match status" value="1"/>
</dbReference>
<evidence type="ECO:0000256" key="1">
    <source>
        <dbReference type="ARBA" id="ARBA00022475"/>
    </source>
</evidence>
<evidence type="ECO:0000256" key="4">
    <source>
        <dbReference type="ARBA" id="ARBA00022801"/>
    </source>
</evidence>
<keyword evidence="4 8" id="KW-0378">Hydrolase</keyword>
<keyword evidence="3" id="KW-0479">Metal-binding</keyword>
<reference evidence="8 9" key="1">
    <citation type="submission" date="2016-10" db="EMBL/GenBank/DDBJ databases">
        <authorList>
            <person name="Varghese N."/>
            <person name="Submissions S."/>
        </authorList>
    </citation>
    <scope>NUCLEOTIDE SEQUENCE [LARGE SCALE GENOMIC DNA]</scope>
    <source>
        <strain evidence="8 9">DSM 1361</strain>
    </source>
</reference>
<keyword evidence="1" id="KW-1003">Cell membrane</keyword>
<dbReference type="AlphaFoldDB" id="A0A662ZI48"/>
<dbReference type="InterPro" id="IPR004843">
    <property type="entry name" value="Calcineurin-like_PHP"/>
</dbReference>
<dbReference type="NCBIfam" id="NF003743">
    <property type="entry name" value="PRK05340.1"/>
    <property type="match status" value="1"/>
</dbReference>
<dbReference type="SUPFAM" id="SSF56300">
    <property type="entry name" value="Metallo-dependent phosphatases"/>
    <property type="match status" value="1"/>
</dbReference>
<dbReference type="Gene3D" id="3.60.21.10">
    <property type="match status" value="1"/>
</dbReference>
<organism evidence="8 9">
    <name type="scientific">Ruminobacter amylophilus</name>
    <dbReference type="NCBI Taxonomy" id="867"/>
    <lineage>
        <taxon>Bacteria</taxon>
        <taxon>Pseudomonadati</taxon>
        <taxon>Pseudomonadota</taxon>
        <taxon>Gammaproteobacteria</taxon>
        <taxon>Aeromonadales</taxon>
        <taxon>Succinivibrionaceae</taxon>
        <taxon>Ruminobacter</taxon>
    </lineage>
</organism>
<gene>
    <name evidence="8" type="ORF">SAMN02910344_00996</name>
</gene>
<keyword evidence="5" id="KW-0472">Membrane</keyword>
<keyword evidence="9" id="KW-1185">Reference proteome</keyword>
<dbReference type="GO" id="GO:0046872">
    <property type="term" value="F:metal ion binding"/>
    <property type="evidence" value="ECO:0007669"/>
    <property type="project" value="UniProtKB-KW"/>
</dbReference>
<dbReference type="EMBL" id="FOXF01000013">
    <property type="protein sequence ID" value="SFP29349.1"/>
    <property type="molecule type" value="Genomic_DNA"/>
</dbReference>
<dbReference type="RefSeq" id="WP_281242271.1">
    <property type="nucleotide sequence ID" value="NZ_FOXF01000013.1"/>
</dbReference>
<dbReference type="Pfam" id="PF00149">
    <property type="entry name" value="Metallophos"/>
    <property type="match status" value="1"/>
</dbReference>